<evidence type="ECO:0000256" key="5">
    <source>
        <dbReference type="ARBA" id="ARBA00022833"/>
    </source>
</evidence>
<dbReference type="Gene3D" id="3.30.160.60">
    <property type="entry name" value="Classic Zinc Finger"/>
    <property type="match status" value="4"/>
</dbReference>
<dbReference type="Pfam" id="PF00643">
    <property type="entry name" value="zf-B_box"/>
    <property type="match status" value="4"/>
</dbReference>
<accession>A0A8J0TEA3</accession>
<feature type="signal peptide" evidence="7">
    <location>
        <begin position="1"/>
        <end position="18"/>
    </location>
</feature>
<dbReference type="SUPFAM" id="SSF57845">
    <property type="entry name" value="B-box zinc-binding domain"/>
    <property type="match status" value="4"/>
</dbReference>
<dbReference type="AlphaFoldDB" id="A0A8J0TEA3"/>
<keyword evidence="2" id="KW-0479">Metal-binding</keyword>
<feature type="domain" description="B box-type" evidence="9">
    <location>
        <begin position="155"/>
        <end position="191"/>
    </location>
</feature>
<dbReference type="PROSITE" id="PS50089">
    <property type="entry name" value="ZF_RING_2"/>
    <property type="match status" value="4"/>
</dbReference>
<proteinExistence type="predicted"/>
<feature type="domain" description="RING-type" evidence="8">
    <location>
        <begin position="592"/>
        <end position="636"/>
    </location>
</feature>
<feature type="domain" description="RING-type" evidence="8">
    <location>
        <begin position="214"/>
        <end position="259"/>
    </location>
</feature>
<feature type="domain" description="B box-type" evidence="9">
    <location>
        <begin position="712"/>
        <end position="753"/>
    </location>
</feature>
<dbReference type="Pfam" id="PF13445">
    <property type="entry name" value="zf-RING_UBOX"/>
    <property type="match status" value="3"/>
</dbReference>
<dbReference type="InterPro" id="IPR027370">
    <property type="entry name" value="Znf-RING_euk"/>
</dbReference>
<reference evidence="11" key="1">
    <citation type="submission" date="2025-08" db="UniProtKB">
        <authorList>
            <consortium name="RefSeq"/>
        </authorList>
    </citation>
    <scope>IDENTIFICATION</scope>
    <source>
        <strain evidence="11">J_2021</strain>
        <tissue evidence="11">Erythrocytes</tissue>
    </source>
</reference>
<dbReference type="OrthoDB" id="654191at2759"/>
<dbReference type="Gene3D" id="4.10.830.40">
    <property type="match status" value="2"/>
</dbReference>
<dbReference type="GO" id="GO:0008270">
    <property type="term" value="F:zinc ion binding"/>
    <property type="evidence" value="ECO:0007669"/>
    <property type="project" value="UniProtKB-KW"/>
</dbReference>
<evidence type="ECO:0000256" key="6">
    <source>
        <dbReference type="PROSITE-ProRule" id="PRU00024"/>
    </source>
</evidence>
<evidence type="ECO:0000259" key="9">
    <source>
        <dbReference type="PROSITE" id="PS50119"/>
    </source>
</evidence>
<name>A0A8J0TEA3_XENLA</name>
<keyword evidence="4" id="KW-0833">Ubl conjugation pathway</keyword>
<evidence type="ECO:0000256" key="3">
    <source>
        <dbReference type="ARBA" id="ARBA00022771"/>
    </source>
</evidence>
<gene>
    <name evidence="11" type="primary">LOC108699629</name>
</gene>
<dbReference type="PANTHER" id="PTHR25465:SF39">
    <property type="entry name" value="E3 UBIQUITIN-PROTEIN LIGASE TRIM47-LIKE"/>
    <property type="match status" value="1"/>
</dbReference>
<protein>
    <submittedName>
        <fullName evidence="11">Uncharacterized protein LOC108699629 isoform X1</fullName>
    </submittedName>
</protein>
<dbReference type="Proteomes" id="UP000186698">
    <property type="component" value="Chromosome 8L"/>
</dbReference>
<dbReference type="KEGG" id="xla:108699629"/>
<evidence type="ECO:0000256" key="7">
    <source>
        <dbReference type="SAM" id="SignalP"/>
    </source>
</evidence>
<evidence type="ECO:0000256" key="2">
    <source>
        <dbReference type="ARBA" id="ARBA00022723"/>
    </source>
</evidence>
<dbReference type="Pfam" id="PF00097">
    <property type="entry name" value="zf-C3HC4"/>
    <property type="match status" value="1"/>
</dbReference>
<evidence type="ECO:0000313" key="10">
    <source>
        <dbReference type="Proteomes" id="UP000186698"/>
    </source>
</evidence>
<dbReference type="InterPro" id="IPR018957">
    <property type="entry name" value="Znf_C3HC4_RING-type"/>
</dbReference>
<dbReference type="InterPro" id="IPR051051">
    <property type="entry name" value="E3_ubiq-ligase_TRIM/RNF"/>
</dbReference>
<dbReference type="InterPro" id="IPR017907">
    <property type="entry name" value="Znf_RING_CS"/>
</dbReference>
<dbReference type="InterPro" id="IPR000315">
    <property type="entry name" value="Znf_B-box"/>
</dbReference>
<feature type="domain" description="RING-type" evidence="8">
    <location>
        <begin position="405"/>
        <end position="449"/>
    </location>
</feature>
<dbReference type="SMART" id="SM00184">
    <property type="entry name" value="RING"/>
    <property type="match status" value="4"/>
</dbReference>
<dbReference type="GO" id="GO:0016740">
    <property type="term" value="F:transferase activity"/>
    <property type="evidence" value="ECO:0007669"/>
    <property type="project" value="UniProtKB-KW"/>
</dbReference>
<feature type="chain" id="PRO_5035234208" evidence="7">
    <location>
        <begin position="19"/>
        <end position="761"/>
    </location>
</feature>
<dbReference type="PROSITE" id="PS50119">
    <property type="entry name" value="ZF_BBOX"/>
    <property type="match status" value="4"/>
</dbReference>
<evidence type="ECO:0000256" key="1">
    <source>
        <dbReference type="ARBA" id="ARBA00022679"/>
    </source>
</evidence>
<keyword evidence="7" id="KW-0732">Signal</keyword>
<keyword evidence="3 6" id="KW-0863">Zinc-finger</keyword>
<dbReference type="Gene3D" id="3.30.40.10">
    <property type="entry name" value="Zinc/RING finger domain, C3HC4 (zinc finger)"/>
    <property type="match status" value="4"/>
</dbReference>
<evidence type="ECO:0000259" key="8">
    <source>
        <dbReference type="PROSITE" id="PS50089"/>
    </source>
</evidence>
<feature type="domain" description="B box-type" evidence="9">
    <location>
        <begin position="528"/>
        <end position="569"/>
    </location>
</feature>
<dbReference type="RefSeq" id="XP_018087207.1">
    <property type="nucleotide sequence ID" value="XM_018231718.2"/>
</dbReference>
<keyword evidence="10" id="KW-1185">Reference proteome</keyword>
<keyword evidence="5" id="KW-0862">Zinc</keyword>
<dbReference type="GeneID" id="108699629"/>
<dbReference type="PROSITE" id="PS00518">
    <property type="entry name" value="ZF_RING_1"/>
    <property type="match status" value="4"/>
</dbReference>
<organism evidence="10 11">
    <name type="scientific">Xenopus laevis</name>
    <name type="common">African clawed frog</name>
    <dbReference type="NCBI Taxonomy" id="8355"/>
    <lineage>
        <taxon>Eukaryota</taxon>
        <taxon>Metazoa</taxon>
        <taxon>Chordata</taxon>
        <taxon>Craniata</taxon>
        <taxon>Vertebrata</taxon>
        <taxon>Euteleostomi</taxon>
        <taxon>Amphibia</taxon>
        <taxon>Batrachia</taxon>
        <taxon>Anura</taxon>
        <taxon>Pipoidea</taxon>
        <taxon>Pipidae</taxon>
        <taxon>Xenopodinae</taxon>
        <taxon>Xenopus</taxon>
        <taxon>Xenopus</taxon>
    </lineage>
</organism>
<dbReference type="PANTHER" id="PTHR25465">
    <property type="entry name" value="B-BOX DOMAIN CONTAINING"/>
    <property type="match status" value="1"/>
</dbReference>
<dbReference type="SMART" id="SM00336">
    <property type="entry name" value="BBOX"/>
    <property type="match status" value="4"/>
</dbReference>
<evidence type="ECO:0000313" key="11">
    <source>
        <dbReference type="RefSeq" id="XP_018087207.1"/>
    </source>
</evidence>
<keyword evidence="1" id="KW-0808">Transferase</keyword>
<feature type="domain" description="RING-type" evidence="8">
    <location>
        <begin position="25"/>
        <end position="69"/>
    </location>
</feature>
<dbReference type="InterPro" id="IPR001841">
    <property type="entry name" value="Znf_RING"/>
</dbReference>
<dbReference type="InterPro" id="IPR013083">
    <property type="entry name" value="Znf_RING/FYVE/PHD"/>
</dbReference>
<feature type="domain" description="B box-type" evidence="9">
    <location>
        <begin position="338"/>
        <end position="377"/>
    </location>
</feature>
<dbReference type="SUPFAM" id="SSF57850">
    <property type="entry name" value="RING/U-box"/>
    <property type="match status" value="4"/>
</dbReference>
<evidence type="ECO:0000256" key="4">
    <source>
        <dbReference type="ARBA" id="ARBA00022786"/>
    </source>
</evidence>
<sequence length="761" mass="86745">MTIPLSFHFLFPVMAAAGVREELTCCACWEIYTDPVTLPCGHNFCLVCIRRILERMRNIEEDIFCPVCQRKYSKKNQPEQNINVNLCNIAERFHVTDPHHGWTGVSCTYCDSPVPAAKSCLLCEASLCVTHLRVHSKSPEHVLTEPTVLFGDRKCSSHRELLRYHCIDDGDRVCVSCCLAGKHRGHRVELLNETQEKIQVQVMAAADVRSELTCSVCREIYTDPVTLPCGHNFCLRCIERTWDTQQELFLENPSCPVCRQRYTRRPEVRIDKTLINIFGKVFVPYPEQEGAGILCTYCDSCVPAAKCCLHCEASLCDRHVRMHSKSVGHILIEPSMLFNNKVCSTHQKPLGYYCREDEASICEVCVPEHRGHRLEKLNKGFEKVKEKLRILQVMRHSNPKDQLSCSVCREIYTEPVTLPCGHNFCLRCIKRRWDWQDEIKEDLSCPECRQTYMRRPDLNRNQMLSNIVQRFIVTHPELSGPRDFCTYCLHSVVPSAVPATKSCLHCAASLCERHVTQHSQSPEHELTDPATRCSAHQELLRYFCTEDGARVCVSCCLAGEHRGHRVELLNEATEIRNIQGCLGAGLRDKLSCSMCRGIYKEPVTLQCGHNFCQDCIERTWDYQEGIEEEEPSCPECGVRCRREMKLRKNNTLCDIVQLLVSEQHHGGTSCTYCIHSLVPAAKSCLMCEASLCHSHLLKHSKSAEHVSSEPSASHTNCSAHRELLRYLCTEDGARVCVSCCLAGEHRGHRVQMFHQEQEESR</sequence>